<evidence type="ECO:0000313" key="12">
    <source>
        <dbReference type="Proteomes" id="UP000694865"/>
    </source>
</evidence>
<sequence>MAATELGSVRSTMTMNGPTIRPVVASHGSLTMEKESVLVSLLEKLKTTSEQVKTWSETRTSLQSIGERLEALARQCGLKFNPGPAGTDVFISSDMFYVEVLMDNNGNVRDVKVAHHSGEPQSCLELKAVLKRNDFKEFAEHLRELNQLYQLAGDNSQKARAFMSLQALEADLVTMFQMQSGSLANIAIMVILKGPIGYLTPRSGGKPAQLTYYVSPYDLLNVETGTTTTLSMKDPVPRSLGFSVCVTIESSTLHKLQITPIISIPMSPDGKRTIGSPSFIPLGNPNSMTLPASFVVKLNKPMPLSTSSIRQIQVHTGMPFVDINHAVPLNGLICKHYSTNQSSTCPDKTSSYTTFFVTLPDQHHCYFINECSCAHDLKGIIVSKIAFTHPAHVPQILMYLRQQAVYNTLISSCVRNNSKQGMDDSILFDVTPVTPQRISVSFEHPVNEGMACAEFDLSELVNVKCRLHTRPGEQPLCSDEYATKVLQRCMSIPVTMRAILKKAATQQQHQYDGLQRIGATGFSSFSFPGSTDYTAFMPNTGRIGGNITLNLTKTDNSGNNQLKTVQTSTSTGMPIDKVISVQRYKTVLNDLPRGAITTSPFVRSISTTVTMDSESSCGPFGGMSTDDSKISQNPMLATLLQTTGNLNMMSQGGECVIVGGGSSNPALTTTTSSASTPVTTTAIAPTAVATTIGNSEETVNQIGKARNPMLMNLLQDQGTPLPSNVTQPQQIKPTRKRKRKLTTDRSPKRQQSEEEFTKELSAMDLDSTVPFDMSMHADTATITPTTLSEHGKIPPMAHTAMMCKSDYSKSRESAEVSAILTDIEEQSAKFNKRLFKRSDSCSSRAGQSPKTHPSDTPKHTGVHTPENVLNTVGDIPLTPTATDAGVHDALPPADSPMEHDIFMKPTDSEIFTPGDFMVDDTNTHPSADDLDHDFSEQIEFNVDVLNNQDNDGEFLKSTTEGNIDLDTCDATAFGLPNPAIIAKMTPTTSDTTVPSTSNSSATVAATTLEDTEIQTSEKQTLKNMSAELNMLLTSRDEVLDLSMPQKIKPIGKSATDENDDSPEFKVKRSISEVDSPKVIISKKGKKKDSKRSSDGESSHKRKQDSKRGKRRKGDGSKSKKSSSMSKMSTPTVTLTAKQIAPLKTTIRTITITPDGTQLKGGSKMSFKSVTMPLTKPCSGGKPSTMQMKAVTSAQERALETMSSLKVADSIAKNLPLTKTTDLLVKNTQSAKTTDSIVKNTHVAKNADSSLKNTQSTKTTDSIVKNIQSTKTSDSNLKSTQSTKAGDVIAKNVPTTKSTDITVKSTHVTKPTDASTKNVHSSKSSDSSVKSVHSTKSSDSSVKSVHSTKSSDSSVKSVHSTKSSDSSVKSVHSTKSFDSSVKSVHSTKSSDSSVKNVHSTKSSADTKNSQSTMKESKSTHPTKSSETSTKTTQPKQVTIKPVRPPPLVLPTDEPDTATTSSSSATILSPSKTMTSPLLSSKSKSPNRSRKGSLSAVIDKLKESASSVNVMSSVNPTKWMEPNEEGEKVEKRHPGKGSVVKQTTQKIVTAQSIGGTPIKPILVVRTVAVSTITPTPATTVLAVTTMAMSNKKKDDEKQLVSERESPESPDDSKSQITEKSLASPDRITDEHVRVIPLEQQNEGKTNEEVRKDVNESTDASSDFKSEKLIARRDEMKKEFKVPTPVSVSNPDGEKRSQSPSNESDEEDGLVIDVPHISNTKADSKTSDTQTETEIKSPRSVMAQSPLGFMAKSPLMVKSPAVKSPGNLSITGTSDQSHRSTDSPCLIDDELMDEAILYKD</sequence>
<dbReference type="PANTHER" id="PTHR12881:SF10">
    <property type="entry name" value="MEDIATOR OF RNA POLYMERASE II TRANSCRIPTION SUBUNIT 1"/>
    <property type="match status" value="1"/>
</dbReference>
<feature type="region of interest" description="Disordered" evidence="10">
    <location>
        <begin position="1049"/>
        <end position="1133"/>
    </location>
</feature>
<feature type="region of interest" description="Disordered" evidence="10">
    <location>
        <begin position="1308"/>
        <end position="1493"/>
    </location>
</feature>
<dbReference type="InterPro" id="IPR051999">
    <property type="entry name" value="Mediator_complex_subunit_1"/>
</dbReference>
<reference evidence="13" key="1">
    <citation type="submission" date="2025-08" db="UniProtKB">
        <authorList>
            <consortium name="RefSeq"/>
        </authorList>
    </citation>
    <scope>IDENTIFICATION</scope>
    <source>
        <tissue evidence="13">Testes</tissue>
    </source>
</reference>
<feature type="compositionally biased region" description="Basic and acidic residues" evidence="10">
    <location>
        <begin position="1589"/>
        <end position="1611"/>
    </location>
</feature>
<feature type="compositionally biased region" description="Basic residues" evidence="10">
    <location>
        <begin position="1080"/>
        <end position="1089"/>
    </location>
</feature>
<feature type="compositionally biased region" description="Low complexity" evidence="10">
    <location>
        <begin position="1418"/>
        <end position="1435"/>
    </location>
</feature>
<feature type="compositionally biased region" description="Basic residues" evidence="10">
    <location>
        <begin position="1099"/>
        <end position="1112"/>
    </location>
</feature>
<feature type="region of interest" description="Disordered" evidence="10">
    <location>
        <begin position="837"/>
        <end position="867"/>
    </location>
</feature>
<comment type="function">
    <text evidence="9">Component of the Mediator complex, a coactivator involved in the regulated transcription of nearly all RNA polymerase II-dependent genes. Mediator functions as a bridge to convey information from gene-specific regulatory proteins to the basal RNA polymerase II transcription machinery. Mediator is recruited to promoters by direct interactions with regulatory proteins and serves as a scaffold for the assembly of a functional preinitiation complex with RNA polymerase II and the general transcription factors.</text>
</comment>
<dbReference type="GeneID" id="100374848"/>
<feature type="compositionally biased region" description="Polar residues" evidence="10">
    <location>
        <begin position="1395"/>
        <end position="1412"/>
    </location>
</feature>
<feature type="compositionally biased region" description="Polar residues" evidence="10">
    <location>
        <begin position="1714"/>
        <end position="1729"/>
    </location>
</feature>
<keyword evidence="7 9" id="KW-0539">Nucleus</keyword>
<dbReference type="RefSeq" id="XP_002740490.1">
    <property type="nucleotide sequence ID" value="XM_002740444.2"/>
</dbReference>
<comment type="subcellular location">
    <subcellularLocation>
        <location evidence="1 9">Nucleus</location>
    </subcellularLocation>
</comment>
<name>A0ABM0GYY0_SACKO</name>
<proteinExistence type="inferred from homology"/>
<feature type="region of interest" description="Disordered" evidence="10">
    <location>
        <begin position="1587"/>
        <end position="1784"/>
    </location>
</feature>
<feature type="compositionally biased region" description="Low complexity" evidence="10">
    <location>
        <begin position="1318"/>
        <end position="1394"/>
    </location>
</feature>
<dbReference type="Pfam" id="PF10744">
    <property type="entry name" value="Med1"/>
    <property type="match status" value="1"/>
</dbReference>
<feature type="compositionally biased region" description="Low complexity" evidence="10">
    <location>
        <begin position="1455"/>
        <end position="1482"/>
    </location>
</feature>
<evidence type="ECO:0000256" key="4">
    <source>
        <dbReference type="ARBA" id="ARBA00023015"/>
    </source>
</evidence>
<dbReference type="InterPro" id="IPR019680">
    <property type="entry name" value="Mediator_Med1"/>
</dbReference>
<evidence type="ECO:0000313" key="13">
    <source>
        <dbReference type="RefSeq" id="XP_002740490.1"/>
    </source>
</evidence>
<evidence type="ECO:0000256" key="1">
    <source>
        <dbReference type="ARBA" id="ARBA00004123"/>
    </source>
</evidence>
<keyword evidence="4 9" id="KW-0805">Transcription regulation</keyword>
<evidence type="ECO:0000256" key="5">
    <source>
        <dbReference type="ARBA" id="ARBA00023159"/>
    </source>
</evidence>
<evidence type="ECO:0000256" key="6">
    <source>
        <dbReference type="ARBA" id="ARBA00023163"/>
    </source>
</evidence>
<keyword evidence="6 9" id="KW-0804">Transcription</keyword>
<accession>A0ABM0GYY0</accession>
<feature type="domain" description="Mediator complex subunit Med1" evidence="11">
    <location>
        <begin position="57"/>
        <end position="415"/>
    </location>
</feature>
<feature type="compositionally biased region" description="Basic and acidic residues" evidence="10">
    <location>
        <begin position="741"/>
        <end position="758"/>
    </location>
</feature>
<comment type="similarity">
    <text evidence="2 9">Belongs to the Mediator complex subunit 1 family.</text>
</comment>
<feature type="compositionally biased region" description="Basic and acidic residues" evidence="10">
    <location>
        <begin position="1642"/>
        <end position="1652"/>
    </location>
</feature>
<feature type="region of interest" description="Disordered" evidence="10">
    <location>
        <begin position="1514"/>
        <end position="1537"/>
    </location>
</feature>
<dbReference type="Proteomes" id="UP000694865">
    <property type="component" value="Unplaced"/>
</dbReference>
<organism evidence="12 13">
    <name type="scientific">Saccoglossus kowalevskii</name>
    <name type="common">Acorn worm</name>
    <dbReference type="NCBI Taxonomy" id="10224"/>
    <lineage>
        <taxon>Eukaryota</taxon>
        <taxon>Metazoa</taxon>
        <taxon>Hemichordata</taxon>
        <taxon>Enteropneusta</taxon>
        <taxon>Harrimaniidae</taxon>
        <taxon>Saccoglossus</taxon>
    </lineage>
</organism>
<evidence type="ECO:0000256" key="7">
    <source>
        <dbReference type="ARBA" id="ARBA00023242"/>
    </source>
</evidence>
<evidence type="ECO:0000256" key="2">
    <source>
        <dbReference type="ARBA" id="ARBA00006210"/>
    </source>
</evidence>
<evidence type="ECO:0000256" key="9">
    <source>
        <dbReference type="RuleBase" id="RU364059"/>
    </source>
</evidence>
<feature type="compositionally biased region" description="Basic and acidic residues" evidence="10">
    <location>
        <begin position="1062"/>
        <end position="1075"/>
    </location>
</feature>
<dbReference type="PANTHER" id="PTHR12881">
    <property type="entry name" value="MEDIATOR OF RNA POLYMERASE II TRANSCRIPTION SUBUNIT 1"/>
    <property type="match status" value="1"/>
</dbReference>
<keyword evidence="5 9" id="KW-0010">Activator</keyword>
<protein>
    <recommendedName>
        <fullName evidence="3 9">Mediator of RNA polymerase II transcription subunit 1</fullName>
    </recommendedName>
    <alternativeName>
        <fullName evidence="8 9">Mediator complex subunit 1</fullName>
    </alternativeName>
</protein>
<evidence type="ECO:0000259" key="11">
    <source>
        <dbReference type="Pfam" id="PF10744"/>
    </source>
</evidence>
<keyword evidence="12" id="KW-1185">Reference proteome</keyword>
<evidence type="ECO:0000256" key="8">
    <source>
        <dbReference type="ARBA" id="ARBA00031254"/>
    </source>
</evidence>
<feature type="region of interest" description="Disordered" evidence="10">
    <location>
        <begin position="986"/>
        <end position="1005"/>
    </location>
</feature>
<evidence type="ECO:0000256" key="10">
    <source>
        <dbReference type="SAM" id="MobiDB-lite"/>
    </source>
</evidence>
<feature type="compositionally biased region" description="Basic and acidic residues" evidence="10">
    <location>
        <begin position="1659"/>
        <end position="1678"/>
    </location>
</feature>
<feature type="compositionally biased region" description="Polar residues" evidence="10">
    <location>
        <begin position="840"/>
        <end position="851"/>
    </location>
</feature>
<gene>
    <name evidence="13" type="primary">LOC100374848</name>
</gene>
<evidence type="ECO:0000256" key="3">
    <source>
        <dbReference type="ARBA" id="ARBA00020612"/>
    </source>
</evidence>
<feature type="region of interest" description="Disordered" evidence="10">
    <location>
        <begin position="714"/>
        <end position="760"/>
    </location>
</feature>
<feature type="compositionally biased region" description="Polar residues" evidence="10">
    <location>
        <begin position="1308"/>
        <end position="1317"/>
    </location>
</feature>
<feature type="compositionally biased region" description="Polar residues" evidence="10">
    <location>
        <begin position="714"/>
        <end position="732"/>
    </location>
</feature>
<feature type="compositionally biased region" description="Polar residues" evidence="10">
    <location>
        <begin position="1763"/>
        <end position="1772"/>
    </location>
</feature>